<sequence>MSRAVRAAAVASLGIAAAAAVYGTLIERKAYRVRREVVPVLSPGADPIRVLHLSDLHLAPWQRDKIEWVRSLADLKPDLVIDTGDNLGHPDALPALAEALSAFDGVPGAFVHGSNDYFAPTPKNPLAYLTGPSKGETATATRLDIEALEALLRDRLGWIPLNNAVGQLTVNGTILDLMGTNDAHRGWDRLDRLPAMMDALRELDEDDTDDPAVVLGVTHAPYQRVLNAFTTQRADVIFAGHTHGGQVCVPGVGALVTNCDLPRDRARGLSVWHHAHQASYLNVSAGLGTSIYAPIRFACPPEAVLVTLVGDDIGYS</sequence>
<keyword evidence="3" id="KW-1185">Reference proteome</keyword>
<dbReference type="AlphaFoldDB" id="A0A840XH97"/>
<comment type="caution">
    <text evidence="2">The sequence shown here is derived from an EMBL/GenBank/DDBJ whole genome shotgun (WGS) entry which is preliminary data.</text>
</comment>
<dbReference type="SUPFAM" id="SSF56300">
    <property type="entry name" value="Metallo-dependent phosphatases"/>
    <property type="match status" value="1"/>
</dbReference>
<dbReference type="Proteomes" id="UP000552883">
    <property type="component" value="Unassembled WGS sequence"/>
</dbReference>
<dbReference type="InterPro" id="IPR029052">
    <property type="entry name" value="Metallo-depent_PP-like"/>
</dbReference>
<proteinExistence type="predicted"/>
<dbReference type="GO" id="GO:0016020">
    <property type="term" value="C:membrane"/>
    <property type="evidence" value="ECO:0007669"/>
    <property type="project" value="GOC"/>
</dbReference>
<dbReference type="GO" id="GO:0009245">
    <property type="term" value="P:lipid A biosynthetic process"/>
    <property type="evidence" value="ECO:0007669"/>
    <property type="project" value="TreeGrafter"/>
</dbReference>
<dbReference type="OrthoDB" id="9780884at2"/>
<reference evidence="2 3" key="1">
    <citation type="submission" date="2020-08" db="EMBL/GenBank/DDBJ databases">
        <title>Sequencing the genomes of 1000 actinobacteria strains.</title>
        <authorList>
            <person name="Klenk H.-P."/>
        </authorList>
    </citation>
    <scope>NUCLEOTIDE SEQUENCE [LARGE SCALE GENOMIC DNA]</scope>
    <source>
        <strain evidence="2 3">DSM 23889</strain>
    </source>
</reference>
<dbReference type="PANTHER" id="PTHR31302">
    <property type="entry name" value="TRANSMEMBRANE PROTEIN WITH METALLOPHOSPHOESTERASE DOMAIN-RELATED"/>
    <property type="match status" value="1"/>
</dbReference>
<name>A0A840XH97_9MICO</name>
<feature type="domain" description="Calcineurin-like phosphoesterase" evidence="1">
    <location>
        <begin position="48"/>
        <end position="244"/>
    </location>
</feature>
<dbReference type="InterPro" id="IPR051158">
    <property type="entry name" value="Metallophosphoesterase_sf"/>
</dbReference>
<dbReference type="GO" id="GO:0008758">
    <property type="term" value="F:UDP-2,3-diacylglucosamine hydrolase activity"/>
    <property type="evidence" value="ECO:0007669"/>
    <property type="project" value="TreeGrafter"/>
</dbReference>
<accession>A0A840XH97</accession>
<evidence type="ECO:0000313" key="3">
    <source>
        <dbReference type="Proteomes" id="UP000552883"/>
    </source>
</evidence>
<keyword evidence="2" id="KW-0378">Hydrolase</keyword>
<dbReference type="RefSeq" id="WP_153982940.1">
    <property type="nucleotide sequence ID" value="NZ_BAAANZ010000015.1"/>
</dbReference>
<protein>
    <submittedName>
        <fullName evidence="2">Putative MPP superfamily phosphohydrolase</fullName>
    </submittedName>
</protein>
<dbReference type="PANTHER" id="PTHR31302:SF20">
    <property type="entry name" value="CONSERVED PROTEIN"/>
    <property type="match status" value="1"/>
</dbReference>
<organism evidence="2 3">
    <name type="scientific">Microcella frigidaquae</name>
    <dbReference type="NCBI Taxonomy" id="424758"/>
    <lineage>
        <taxon>Bacteria</taxon>
        <taxon>Bacillati</taxon>
        <taxon>Actinomycetota</taxon>
        <taxon>Actinomycetes</taxon>
        <taxon>Micrococcales</taxon>
        <taxon>Microbacteriaceae</taxon>
        <taxon>Microcella</taxon>
    </lineage>
</organism>
<gene>
    <name evidence="2" type="ORF">BJ959_001182</name>
</gene>
<dbReference type="EMBL" id="JACHBS010000001">
    <property type="protein sequence ID" value="MBB5617686.1"/>
    <property type="molecule type" value="Genomic_DNA"/>
</dbReference>
<dbReference type="Gene3D" id="3.60.21.10">
    <property type="match status" value="1"/>
</dbReference>
<evidence type="ECO:0000313" key="2">
    <source>
        <dbReference type="EMBL" id="MBB5617686.1"/>
    </source>
</evidence>
<dbReference type="InterPro" id="IPR004843">
    <property type="entry name" value="Calcineurin-like_PHP"/>
</dbReference>
<evidence type="ECO:0000259" key="1">
    <source>
        <dbReference type="Pfam" id="PF00149"/>
    </source>
</evidence>
<dbReference type="Pfam" id="PF00149">
    <property type="entry name" value="Metallophos"/>
    <property type="match status" value="1"/>
</dbReference>